<evidence type="ECO:0000256" key="3">
    <source>
        <dbReference type="ARBA" id="ARBA00023163"/>
    </source>
</evidence>
<dbReference type="Gene3D" id="1.10.10.10">
    <property type="entry name" value="Winged helix-like DNA-binding domain superfamily/Winged helix DNA-binding domain"/>
    <property type="match status" value="1"/>
</dbReference>
<dbReference type="PANTHER" id="PTHR44688">
    <property type="entry name" value="DNA-BINDING TRANSCRIPTIONAL ACTIVATOR DEVR_DOSR"/>
    <property type="match status" value="1"/>
</dbReference>
<dbReference type="InterPro" id="IPR016032">
    <property type="entry name" value="Sig_transdc_resp-reg_C-effctor"/>
</dbReference>
<protein>
    <submittedName>
        <fullName evidence="5">LuxR family transcriptional regulator</fullName>
    </submittedName>
</protein>
<dbReference type="CDD" id="cd06170">
    <property type="entry name" value="LuxR_C_like"/>
    <property type="match status" value="1"/>
</dbReference>
<evidence type="ECO:0000256" key="1">
    <source>
        <dbReference type="ARBA" id="ARBA00023015"/>
    </source>
</evidence>
<keyword evidence="2" id="KW-0238">DNA-binding</keyword>
<dbReference type="InterPro" id="IPR036388">
    <property type="entry name" value="WH-like_DNA-bd_sf"/>
</dbReference>
<dbReference type="AlphaFoldDB" id="A0A831TL45"/>
<accession>A0A831TL45</accession>
<dbReference type="SMART" id="SM00421">
    <property type="entry name" value="HTH_LUXR"/>
    <property type="match status" value="1"/>
</dbReference>
<sequence length="96" mass="10251">MVSGAIGVALDITTQAQAEAARRCAELGLSRREREVLALLARADLPTYREIGAVLCVSRETVRTHLRAIARKLGVAERRADVVAAAYARGLLPPAS</sequence>
<dbReference type="PROSITE" id="PS50043">
    <property type="entry name" value="HTH_LUXR_2"/>
    <property type="match status" value="1"/>
</dbReference>
<proteinExistence type="predicted"/>
<dbReference type="GO" id="GO:0003677">
    <property type="term" value="F:DNA binding"/>
    <property type="evidence" value="ECO:0007669"/>
    <property type="project" value="UniProtKB-KW"/>
</dbReference>
<evidence type="ECO:0000313" key="5">
    <source>
        <dbReference type="EMBL" id="HEG92774.1"/>
    </source>
</evidence>
<gene>
    <name evidence="5" type="ORF">ENP34_15260</name>
</gene>
<evidence type="ECO:0000259" key="4">
    <source>
        <dbReference type="PROSITE" id="PS50043"/>
    </source>
</evidence>
<dbReference type="PANTHER" id="PTHR44688:SF16">
    <property type="entry name" value="DNA-BINDING TRANSCRIPTIONAL ACTIVATOR DEVR_DOSR"/>
    <property type="match status" value="1"/>
</dbReference>
<evidence type="ECO:0000256" key="2">
    <source>
        <dbReference type="ARBA" id="ARBA00023125"/>
    </source>
</evidence>
<keyword evidence="3" id="KW-0804">Transcription</keyword>
<dbReference type="Pfam" id="PF00196">
    <property type="entry name" value="GerE"/>
    <property type="match status" value="1"/>
</dbReference>
<feature type="domain" description="HTH luxR-type" evidence="4">
    <location>
        <begin position="22"/>
        <end position="92"/>
    </location>
</feature>
<dbReference type="EMBL" id="DSIY01000355">
    <property type="protein sequence ID" value="HEG92774.1"/>
    <property type="molecule type" value="Genomic_DNA"/>
</dbReference>
<dbReference type="SUPFAM" id="SSF46894">
    <property type="entry name" value="C-terminal effector domain of the bipartite response regulators"/>
    <property type="match status" value="1"/>
</dbReference>
<dbReference type="GO" id="GO:0006355">
    <property type="term" value="P:regulation of DNA-templated transcription"/>
    <property type="evidence" value="ECO:0007669"/>
    <property type="project" value="InterPro"/>
</dbReference>
<name>A0A831TL45_9BACT</name>
<keyword evidence="1" id="KW-0805">Transcription regulation</keyword>
<comment type="caution">
    <text evidence="5">The sequence shown here is derived from an EMBL/GenBank/DDBJ whole genome shotgun (WGS) entry which is preliminary data.</text>
</comment>
<dbReference type="InterPro" id="IPR000792">
    <property type="entry name" value="Tscrpt_reg_LuxR_C"/>
</dbReference>
<reference evidence="5" key="1">
    <citation type="journal article" date="2020" name="mSystems">
        <title>Genome- and Community-Level Interaction Insights into Carbon Utilization and Element Cycling Functions of Hydrothermarchaeota in Hydrothermal Sediment.</title>
        <authorList>
            <person name="Zhou Z."/>
            <person name="Liu Y."/>
            <person name="Xu W."/>
            <person name="Pan J."/>
            <person name="Luo Z.H."/>
            <person name="Li M."/>
        </authorList>
    </citation>
    <scope>NUCLEOTIDE SEQUENCE [LARGE SCALE GENOMIC DNA]</scope>
    <source>
        <strain evidence="5">SpSt-210</strain>
    </source>
</reference>
<organism evidence="5">
    <name type="scientific">Thermorudis peleae</name>
    <dbReference type="NCBI Taxonomy" id="1382356"/>
    <lineage>
        <taxon>Bacteria</taxon>
        <taxon>Pseudomonadati</taxon>
        <taxon>Thermomicrobiota</taxon>
        <taxon>Thermomicrobia</taxon>
        <taxon>Thermomicrobia incertae sedis</taxon>
        <taxon>Thermorudis</taxon>
    </lineage>
</organism>